<evidence type="ECO:0000259" key="1">
    <source>
        <dbReference type="Pfam" id="PF04149"/>
    </source>
</evidence>
<gene>
    <name evidence="2" type="ORF">RM780_00180</name>
</gene>
<name>A0ABU2L210_9ACTN</name>
<evidence type="ECO:0000313" key="2">
    <source>
        <dbReference type="EMBL" id="MDT0305383.1"/>
    </source>
</evidence>
<organism evidence="2 3">
    <name type="scientific">Streptomyces boetiae</name>
    <dbReference type="NCBI Taxonomy" id="3075541"/>
    <lineage>
        <taxon>Bacteria</taxon>
        <taxon>Bacillati</taxon>
        <taxon>Actinomycetota</taxon>
        <taxon>Actinomycetes</taxon>
        <taxon>Kitasatosporales</taxon>
        <taxon>Streptomycetaceae</taxon>
        <taxon>Streptomyces</taxon>
    </lineage>
</organism>
<dbReference type="InterPro" id="IPR007278">
    <property type="entry name" value="DUF397"/>
</dbReference>
<accession>A0ABU2L210</accession>
<reference evidence="3" key="1">
    <citation type="submission" date="2023-07" db="EMBL/GenBank/DDBJ databases">
        <title>30 novel species of actinomycetes from the DSMZ collection.</title>
        <authorList>
            <person name="Nouioui I."/>
        </authorList>
    </citation>
    <scope>NUCLEOTIDE SEQUENCE [LARGE SCALE GENOMIC DNA]</scope>
    <source>
        <strain evidence="3">DSM 44917</strain>
    </source>
</reference>
<keyword evidence="3" id="KW-1185">Reference proteome</keyword>
<feature type="domain" description="DUF397" evidence="1">
    <location>
        <begin position="4"/>
        <end position="55"/>
    </location>
</feature>
<comment type="caution">
    <text evidence="2">The sequence shown here is derived from an EMBL/GenBank/DDBJ whole genome shotgun (WGS) entry which is preliminary data.</text>
</comment>
<dbReference type="RefSeq" id="WP_311628301.1">
    <property type="nucleotide sequence ID" value="NZ_JAVREN010000001.1"/>
</dbReference>
<evidence type="ECO:0000313" key="3">
    <source>
        <dbReference type="Proteomes" id="UP001183388"/>
    </source>
</evidence>
<dbReference type="EMBL" id="JAVREN010000001">
    <property type="protein sequence ID" value="MDT0305383.1"/>
    <property type="molecule type" value="Genomic_DNA"/>
</dbReference>
<proteinExistence type="predicted"/>
<dbReference type="Pfam" id="PF04149">
    <property type="entry name" value="DUF397"/>
    <property type="match status" value="1"/>
</dbReference>
<sequence length="65" mass="7278">MTDLRWQKSSYSMQELENNCVELSRDAEHLLLRESDTPDVVAVTTPTRLAALLRASKAGAFDRLG</sequence>
<dbReference type="Proteomes" id="UP001183388">
    <property type="component" value="Unassembled WGS sequence"/>
</dbReference>
<protein>
    <submittedName>
        <fullName evidence="2">DUF397 domain-containing protein</fullName>
    </submittedName>
</protein>